<evidence type="ECO:0000259" key="2">
    <source>
        <dbReference type="PROSITE" id="PS51202"/>
    </source>
</evidence>
<dbReference type="RefSeq" id="WP_004837529.1">
    <property type="nucleotide sequence ID" value="NZ_CAMPNK010000010.1"/>
</dbReference>
<organism evidence="3 4">
    <name type="scientific">Anaerococcus tetradius</name>
    <dbReference type="NCBI Taxonomy" id="33036"/>
    <lineage>
        <taxon>Bacteria</taxon>
        <taxon>Bacillati</taxon>
        <taxon>Bacillota</taxon>
        <taxon>Tissierellia</taxon>
        <taxon>Tissierellales</taxon>
        <taxon>Peptoniphilaceae</taxon>
        <taxon>Anaerococcus</taxon>
    </lineage>
</organism>
<dbReference type="Pfam" id="PF02080">
    <property type="entry name" value="TrkA_C"/>
    <property type="match status" value="1"/>
</dbReference>
<dbReference type="SUPFAM" id="SSF116726">
    <property type="entry name" value="TrkA C-terminal domain-like"/>
    <property type="match status" value="1"/>
</dbReference>
<dbReference type="InterPro" id="IPR036291">
    <property type="entry name" value="NAD(P)-bd_dom_sf"/>
</dbReference>
<reference evidence="4" key="1">
    <citation type="submission" date="2016-01" db="EMBL/GenBank/DDBJ databases">
        <authorList>
            <person name="Mitreva M."/>
            <person name="Pepin K.H."/>
            <person name="Mihindukulasuriya K.A."/>
            <person name="Fulton R."/>
            <person name="Fronick C."/>
            <person name="O'Laughlin M."/>
            <person name="Miner T."/>
            <person name="Herter B."/>
            <person name="Rosa B.A."/>
            <person name="Cordes M."/>
            <person name="Tomlinson C."/>
            <person name="Wollam A."/>
            <person name="Palsikar V.B."/>
            <person name="Mardis E.R."/>
            <person name="Wilson R.K."/>
        </authorList>
    </citation>
    <scope>NUCLEOTIDE SEQUENCE [LARGE SCALE GENOMIC DNA]</scope>
    <source>
        <strain evidence="4">MJR8151</strain>
    </source>
</reference>
<dbReference type="SUPFAM" id="SSF51735">
    <property type="entry name" value="NAD(P)-binding Rossmann-fold domains"/>
    <property type="match status" value="1"/>
</dbReference>
<keyword evidence="4" id="KW-1185">Reference proteome</keyword>
<proteinExistence type="predicted"/>
<dbReference type="PROSITE" id="PS51201">
    <property type="entry name" value="RCK_N"/>
    <property type="match status" value="1"/>
</dbReference>
<gene>
    <name evidence="3" type="ORF">HMPREF3200_00745</name>
</gene>
<dbReference type="PANTHER" id="PTHR43833">
    <property type="entry name" value="POTASSIUM CHANNEL PROTEIN 2-RELATED-RELATED"/>
    <property type="match status" value="1"/>
</dbReference>
<dbReference type="InterPro" id="IPR003148">
    <property type="entry name" value="RCK_N"/>
</dbReference>
<protein>
    <submittedName>
        <fullName evidence="3">Putative Ktr system potassium uptake protein A</fullName>
    </submittedName>
</protein>
<dbReference type="AlphaFoldDB" id="A0A133KFW4"/>
<dbReference type="GO" id="GO:0006813">
    <property type="term" value="P:potassium ion transport"/>
    <property type="evidence" value="ECO:0007669"/>
    <property type="project" value="InterPro"/>
</dbReference>
<dbReference type="InterPro" id="IPR006037">
    <property type="entry name" value="RCK_C"/>
</dbReference>
<dbReference type="PATRIC" id="fig|33036.3.peg.740"/>
<feature type="domain" description="RCK N-terminal" evidence="1">
    <location>
        <begin position="2"/>
        <end position="118"/>
    </location>
</feature>
<dbReference type="PANTHER" id="PTHR43833:SF7">
    <property type="entry name" value="KTR SYSTEM POTASSIUM UPTAKE PROTEIN C"/>
    <property type="match status" value="1"/>
</dbReference>
<accession>A0A133KFW4</accession>
<evidence type="ECO:0000313" key="4">
    <source>
        <dbReference type="Proteomes" id="UP000070383"/>
    </source>
</evidence>
<evidence type="ECO:0000259" key="1">
    <source>
        <dbReference type="PROSITE" id="PS51201"/>
    </source>
</evidence>
<sequence length="217" mass="23794">MEKNVIVLGLGRFGYSVATKLFEKGIYVTAVDSNYTKVEKIANFVSSAAQADITEELAMKSLGINNYDVAIIATGTDIEASIEATLICKDSGVGKVIAKATSQSHARILKKIGADQIVYPELDTGERLARSLAGSNLLELIQFSNDFSLIEIKAHKDWIGKSLIELDFRNTYKMNVVGFERQGEMIMEIDPTTLIKKDDVLVLIGDNENAKAIEENT</sequence>
<evidence type="ECO:0000313" key="3">
    <source>
        <dbReference type="EMBL" id="KWZ78449.1"/>
    </source>
</evidence>
<dbReference type="Pfam" id="PF02254">
    <property type="entry name" value="TrkA_N"/>
    <property type="match status" value="1"/>
</dbReference>
<dbReference type="GO" id="GO:0008324">
    <property type="term" value="F:monoatomic cation transmembrane transporter activity"/>
    <property type="evidence" value="ECO:0007669"/>
    <property type="project" value="InterPro"/>
</dbReference>
<dbReference type="PROSITE" id="PS51202">
    <property type="entry name" value="RCK_C"/>
    <property type="match status" value="1"/>
</dbReference>
<dbReference type="EMBL" id="LRPM01000025">
    <property type="protein sequence ID" value="KWZ78449.1"/>
    <property type="molecule type" value="Genomic_DNA"/>
</dbReference>
<dbReference type="Proteomes" id="UP000070383">
    <property type="component" value="Unassembled WGS sequence"/>
</dbReference>
<dbReference type="InterPro" id="IPR050721">
    <property type="entry name" value="Trk_Ktr_HKT_K-transport"/>
</dbReference>
<dbReference type="Gene3D" id="3.40.50.720">
    <property type="entry name" value="NAD(P)-binding Rossmann-like Domain"/>
    <property type="match status" value="1"/>
</dbReference>
<dbReference type="STRING" id="33036.HMPREF3200_00745"/>
<dbReference type="OrthoDB" id="9776294at2"/>
<name>A0A133KFW4_9FIRM</name>
<dbReference type="InterPro" id="IPR036721">
    <property type="entry name" value="RCK_C_sf"/>
</dbReference>
<feature type="domain" description="RCK C-terminal" evidence="2">
    <location>
        <begin position="135"/>
        <end position="217"/>
    </location>
</feature>
<comment type="caution">
    <text evidence="3">The sequence shown here is derived from an EMBL/GenBank/DDBJ whole genome shotgun (WGS) entry which is preliminary data.</text>
</comment>
<dbReference type="Gene3D" id="3.30.70.1450">
    <property type="entry name" value="Regulator of K+ conductance, C-terminal domain"/>
    <property type="match status" value="1"/>
</dbReference>